<dbReference type="OrthoDB" id="111829at2"/>
<name>A0A5B2XEZ1_9PSEU</name>
<dbReference type="EMBL" id="VUOB01000028">
    <property type="protein sequence ID" value="KAA2261480.1"/>
    <property type="molecule type" value="Genomic_DNA"/>
</dbReference>
<dbReference type="AlphaFoldDB" id="A0A5B2XEZ1"/>
<gene>
    <name evidence="2" type="ORF">F0L68_17010</name>
</gene>
<organism evidence="2 3">
    <name type="scientific">Solihabitans fulvus</name>
    <dbReference type="NCBI Taxonomy" id="1892852"/>
    <lineage>
        <taxon>Bacteria</taxon>
        <taxon>Bacillati</taxon>
        <taxon>Actinomycetota</taxon>
        <taxon>Actinomycetes</taxon>
        <taxon>Pseudonocardiales</taxon>
        <taxon>Pseudonocardiaceae</taxon>
        <taxon>Solihabitans</taxon>
    </lineage>
</organism>
<reference evidence="2 3" key="2">
    <citation type="submission" date="2019-09" db="EMBL/GenBank/DDBJ databases">
        <authorList>
            <person name="Jin C."/>
        </authorList>
    </citation>
    <scope>NUCLEOTIDE SEQUENCE [LARGE SCALE GENOMIC DNA]</scope>
    <source>
        <strain evidence="2 3">AN110305</strain>
    </source>
</reference>
<feature type="chain" id="PRO_5022760947" description="Serine protease" evidence="1">
    <location>
        <begin position="31"/>
        <end position="340"/>
    </location>
</feature>
<sequence length="340" mass="34512">MDGKYWSRILATMGALTVLAGMGATQTATAAQPETVSHGMAIRDGHATTAAPTRRTTNLSYHGGQVSVAPKVYIVYWGSQWGSAGGGGLPTQDPSGVASVQTSFFQHLYGAGDAWSNSTTQYCEGVATGTTQCGTSGTHVGHPSSSPLAGSWVDNTVTTPATPSSADITAEAQRAAAHFGDYSNGVQYIVDSPHGVIPQGFAAGAGGTYCAWHDSTVASGGTIAYTNMPYMPDAAASCGAGFVATGGSGVNSATEGVTIVGGHEYAETVTDQWPSTQLAWVDSRGAENGDKCAWISSGQGASAIVNLNGASFAVQSLWSNNFNNGAGGCVVSYTSATNQH</sequence>
<comment type="caution">
    <text evidence="2">The sequence shown here is derived from an EMBL/GenBank/DDBJ whole genome shotgun (WGS) entry which is preliminary data.</text>
</comment>
<evidence type="ECO:0008006" key="4">
    <source>
        <dbReference type="Google" id="ProtNLM"/>
    </source>
</evidence>
<evidence type="ECO:0000256" key="1">
    <source>
        <dbReference type="SAM" id="SignalP"/>
    </source>
</evidence>
<evidence type="ECO:0000313" key="2">
    <source>
        <dbReference type="EMBL" id="KAA2261480.1"/>
    </source>
</evidence>
<keyword evidence="1" id="KW-0732">Signal</keyword>
<dbReference type="RefSeq" id="WP_149850557.1">
    <property type="nucleotide sequence ID" value="NZ_VUOB01000028.1"/>
</dbReference>
<evidence type="ECO:0000313" key="3">
    <source>
        <dbReference type="Proteomes" id="UP000323454"/>
    </source>
</evidence>
<proteinExistence type="predicted"/>
<accession>A0A5B2XEZ1</accession>
<protein>
    <recommendedName>
        <fullName evidence="4">Serine protease</fullName>
    </recommendedName>
</protein>
<dbReference type="Proteomes" id="UP000323454">
    <property type="component" value="Unassembled WGS sequence"/>
</dbReference>
<keyword evidence="3" id="KW-1185">Reference proteome</keyword>
<feature type="signal peptide" evidence="1">
    <location>
        <begin position="1"/>
        <end position="30"/>
    </location>
</feature>
<reference evidence="2 3" key="1">
    <citation type="submission" date="2019-09" db="EMBL/GenBank/DDBJ databases">
        <title>Goodfellowia gen. nov., a new genus of the Pseudonocardineae related to Actinoalloteichus, containing Goodfellowia coeruleoviolacea gen. nov., comb. nov. gen. nov., comb. nov.</title>
        <authorList>
            <person name="Labeda D."/>
        </authorList>
    </citation>
    <scope>NUCLEOTIDE SEQUENCE [LARGE SCALE GENOMIC DNA]</scope>
    <source>
        <strain evidence="2 3">AN110305</strain>
    </source>
</reference>